<name>A0A9Q0FVU6_9ROSI</name>
<dbReference type="PANTHER" id="PTHR31425">
    <property type="entry name" value="PHOSPHORIBOSYLANTHRANILATE TRANSFERASE ISOFORM 1"/>
    <property type="match status" value="1"/>
</dbReference>
<dbReference type="InterPro" id="IPR047255">
    <property type="entry name" value="C2D_MCTP_PRT_plant"/>
</dbReference>
<proteinExistence type="inferred from homology"/>
<dbReference type="PROSITE" id="PS50004">
    <property type="entry name" value="C2"/>
    <property type="match status" value="2"/>
</dbReference>
<comment type="subcellular location">
    <subcellularLocation>
        <location evidence="1">Membrane</location>
        <topology evidence="1">Multi-pass membrane protein</topology>
    </subcellularLocation>
</comment>
<comment type="similarity">
    <text evidence="2">Belongs to the MCTP family.</text>
</comment>
<dbReference type="Pfam" id="PF00168">
    <property type="entry name" value="C2"/>
    <property type="match status" value="2"/>
</dbReference>
<keyword evidence="5" id="KW-0106">Calcium</keyword>
<feature type="transmembrane region" description="Helical" evidence="8">
    <location>
        <begin position="600"/>
        <end position="624"/>
    </location>
</feature>
<feature type="domain" description="C2" evidence="9">
    <location>
        <begin position="339"/>
        <end position="466"/>
    </location>
</feature>
<dbReference type="Proteomes" id="UP001141552">
    <property type="component" value="Unassembled WGS sequence"/>
</dbReference>
<evidence type="ECO:0000256" key="7">
    <source>
        <dbReference type="ARBA" id="ARBA00023136"/>
    </source>
</evidence>
<reference evidence="10" key="2">
    <citation type="journal article" date="2023" name="Plants (Basel)">
        <title>Annotation of the Turnera subulata (Passifloraceae) Draft Genome Reveals the S-Locus Evolved after the Divergence of Turneroideae from Passifloroideae in a Stepwise Manner.</title>
        <authorList>
            <person name="Henning P.M."/>
            <person name="Roalson E.H."/>
            <person name="Mir W."/>
            <person name="McCubbin A.G."/>
            <person name="Shore J.S."/>
        </authorList>
    </citation>
    <scope>NUCLEOTIDE SEQUENCE</scope>
    <source>
        <strain evidence="10">F60SS</strain>
    </source>
</reference>
<evidence type="ECO:0000256" key="3">
    <source>
        <dbReference type="ARBA" id="ARBA00022692"/>
    </source>
</evidence>
<dbReference type="Gene3D" id="2.60.40.150">
    <property type="entry name" value="C2 domain"/>
    <property type="match status" value="2"/>
</dbReference>
<protein>
    <recommendedName>
        <fullName evidence="9">C2 domain-containing protein</fullName>
    </recommendedName>
</protein>
<evidence type="ECO:0000256" key="2">
    <source>
        <dbReference type="ARBA" id="ARBA00007923"/>
    </source>
</evidence>
<dbReference type="PANTHER" id="PTHR31425:SF23">
    <property type="entry name" value="C2 DOMAIN-CONTAINING PROTEIN"/>
    <property type="match status" value="1"/>
</dbReference>
<evidence type="ECO:0000313" key="11">
    <source>
        <dbReference type="Proteomes" id="UP001141552"/>
    </source>
</evidence>
<dbReference type="SMART" id="SM00239">
    <property type="entry name" value="C2"/>
    <property type="match status" value="2"/>
</dbReference>
<keyword evidence="11" id="KW-1185">Reference proteome</keyword>
<dbReference type="OrthoDB" id="67700at2759"/>
<dbReference type="EMBL" id="JAKUCV010003472">
    <property type="protein sequence ID" value="KAJ4838803.1"/>
    <property type="molecule type" value="Genomic_DNA"/>
</dbReference>
<dbReference type="InterPro" id="IPR000008">
    <property type="entry name" value="C2_dom"/>
</dbReference>
<sequence length="772" mass="88420">MASPEDFSLKEINPNIQGANAPPGHDLTMVEHMQYLYIKLWSESYNRLGDVSSIQVTIGNYQCMYDMSKMREGDEVFAFSKEHLQSKTVEILVKNMMNKTIGQFPMVISDVPTLHPGDPELVPKWYSLEDENGVVNGEVMLSAWMGNQGDEAFSKAWNSDAASVSANHLLYSRACTYKLPKLSYLRVKVLEAQDLVPVDKRSEFFVKATLGNETLRTQASASKTRNPKWSEELIFVAEETSQEKLILTVEQLLTVEEKDTTLALQKFPEPSVALGVWEMPLNKIDKVLSPPPVSEKWVNLKRHAKGGEEKNMQTIFASKIRVIVYLDGMYHVFTEPAGFSSDLTTTSPRLKGKEIGLLEVGILKAEHLAPMKERNGINTTDAFCLAKYGQKWLRTRTIVGNLAPKWNEECRWAVYEPSTVLVVGVFDNQDLWAKDPQQPYLGNAMIGKVRIRLSTLETGRIYAHAYPIVRVVGPKGVKKMGELHLVIRFTCTSMTDLLYNYTQPLLSKPSYANPLSVYQIQTLREQAVSRYCSWFRQRSGSPLPRDVVAHMLDSEPPAWSIRIANANFNRVLECLSFFTTLWGWFDDVRQWENTTVSLSFWFLFLYWVWFQPSILPYLFSWLFVMGIRNYWKRPTHPPCLDATLSCLGVATANDFDEELDTFPSSAPYEVLRRRYDRLRRIGGRISTTLGEFANQLERVLCVLSWREPRVTFLFMVFCVLATVVTYIVPSRWLLFATAIYLTRPPRLRVTLPSIPQNLIRRLPAKEDSMIYY</sequence>
<dbReference type="GO" id="GO:0016020">
    <property type="term" value="C:membrane"/>
    <property type="evidence" value="ECO:0007669"/>
    <property type="project" value="UniProtKB-SubCell"/>
</dbReference>
<evidence type="ECO:0000256" key="8">
    <source>
        <dbReference type="SAM" id="Phobius"/>
    </source>
</evidence>
<keyword evidence="7 8" id="KW-0472">Membrane</keyword>
<accession>A0A9Q0FVU6</accession>
<dbReference type="InterPro" id="IPR013583">
    <property type="entry name" value="MCTP_C"/>
</dbReference>
<dbReference type="InterPro" id="IPR035892">
    <property type="entry name" value="C2_domain_sf"/>
</dbReference>
<dbReference type="AlphaFoldDB" id="A0A9Q0FVU6"/>
<gene>
    <name evidence="10" type="ORF">Tsubulata_921621</name>
</gene>
<dbReference type="InterPro" id="IPR047259">
    <property type="entry name" value="QUIRKY-like"/>
</dbReference>
<reference evidence="10" key="1">
    <citation type="submission" date="2022-02" db="EMBL/GenBank/DDBJ databases">
        <authorList>
            <person name="Henning P.M."/>
            <person name="McCubbin A.G."/>
            <person name="Shore J.S."/>
        </authorList>
    </citation>
    <scope>NUCLEOTIDE SEQUENCE</scope>
    <source>
        <strain evidence="10">F60SS</strain>
        <tissue evidence="10">Leaves</tissue>
    </source>
</reference>
<dbReference type="CDD" id="cd08379">
    <property type="entry name" value="C2D_MCTP_PRT_plant"/>
    <property type="match status" value="1"/>
</dbReference>
<evidence type="ECO:0000313" key="10">
    <source>
        <dbReference type="EMBL" id="KAJ4838803.1"/>
    </source>
</evidence>
<evidence type="ECO:0000256" key="5">
    <source>
        <dbReference type="ARBA" id="ARBA00022837"/>
    </source>
</evidence>
<comment type="caution">
    <text evidence="10">The sequence shown here is derived from an EMBL/GenBank/DDBJ whole genome shotgun (WGS) entry which is preliminary data.</text>
</comment>
<keyword evidence="6 8" id="KW-1133">Transmembrane helix</keyword>
<evidence type="ECO:0000256" key="1">
    <source>
        <dbReference type="ARBA" id="ARBA00004141"/>
    </source>
</evidence>
<feature type="domain" description="C2" evidence="9">
    <location>
        <begin position="161"/>
        <end position="283"/>
    </location>
</feature>
<evidence type="ECO:0000256" key="4">
    <source>
        <dbReference type="ARBA" id="ARBA00022737"/>
    </source>
</evidence>
<dbReference type="FunFam" id="2.60.40.150:FF:000090">
    <property type="entry name" value="C2 domain-containing protein"/>
    <property type="match status" value="1"/>
</dbReference>
<evidence type="ECO:0000259" key="9">
    <source>
        <dbReference type="PROSITE" id="PS50004"/>
    </source>
</evidence>
<keyword evidence="3 8" id="KW-0812">Transmembrane</keyword>
<feature type="transmembrane region" description="Helical" evidence="8">
    <location>
        <begin position="710"/>
        <end position="728"/>
    </location>
</feature>
<evidence type="ECO:0000256" key="6">
    <source>
        <dbReference type="ARBA" id="ARBA00022989"/>
    </source>
</evidence>
<keyword evidence="4" id="KW-0677">Repeat</keyword>
<dbReference type="SUPFAM" id="SSF49562">
    <property type="entry name" value="C2 domain (Calcium/lipid-binding domain, CaLB)"/>
    <property type="match status" value="2"/>
</dbReference>
<organism evidence="10 11">
    <name type="scientific">Turnera subulata</name>
    <dbReference type="NCBI Taxonomy" id="218843"/>
    <lineage>
        <taxon>Eukaryota</taxon>
        <taxon>Viridiplantae</taxon>
        <taxon>Streptophyta</taxon>
        <taxon>Embryophyta</taxon>
        <taxon>Tracheophyta</taxon>
        <taxon>Spermatophyta</taxon>
        <taxon>Magnoliopsida</taxon>
        <taxon>eudicotyledons</taxon>
        <taxon>Gunneridae</taxon>
        <taxon>Pentapetalae</taxon>
        <taxon>rosids</taxon>
        <taxon>fabids</taxon>
        <taxon>Malpighiales</taxon>
        <taxon>Passifloraceae</taxon>
        <taxon>Turnera</taxon>
    </lineage>
</organism>
<dbReference type="Pfam" id="PF08372">
    <property type="entry name" value="PRT_C"/>
    <property type="match status" value="1"/>
</dbReference>